<evidence type="ECO:0000313" key="3">
    <source>
        <dbReference type="Proteomes" id="UP001617427"/>
    </source>
</evidence>
<dbReference type="Gene3D" id="3.90.1300.10">
    <property type="entry name" value="Amidase signature (AS) domain"/>
    <property type="match status" value="1"/>
</dbReference>
<dbReference type="SUPFAM" id="SSF75304">
    <property type="entry name" value="Amidase signature (AS) enzymes"/>
    <property type="match status" value="1"/>
</dbReference>
<comment type="caution">
    <text evidence="2">The sequence shown here is derived from an EMBL/GenBank/DDBJ whole genome shotgun (WGS) entry which is preliminary data.</text>
</comment>
<organism evidence="2 3">
    <name type="scientific">Herbaspirillum chlorophenolicum</name>
    <dbReference type="NCBI Taxonomy" id="211589"/>
    <lineage>
        <taxon>Bacteria</taxon>
        <taxon>Pseudomonadati</taxon>
        <taxon>Pseudomonadota</taxon>
        <taxon>Betaproteobacteria</taxon>
        <taxon>Burkholderiales</taxon>
        <taxon>Oxalobacteraceae</taxon>
        <taxon>Herbaspirillum</taxon>
    </lineage>
</organism>
<evidence type="ECO:0000313" key="2">
    <source>
        <dbReference type="EMBL" id="MFJ3045268.1"/>
    </source>
</evidence>
<dbReference type="PANTHER" id="PTHR11895:SF176">
    <property type="entry name" value="AMIDASE AMID-RELATED"/>
    <property type="match status" value="1"/>
</dbReference>
<gene>
    <name evidence="2" type="ORF">ACIPEN_05505</name>
</gene>
<protein>
    <submittedName>
        <fullName evidence="2">Amidase</fullName>
    </submittedName>
</protein>
<dbReference type="RefSeq" id="WP_402698736.1">
    <property type="nucleotide sequence ID" value="NZ_JBIUZV010000002.1"/>
</dbReference>
<dbReference type="NCBIfam" id="NF005460">
    <property type="entry name" value="PRK07056.1"/>
    <property type="match status" value="1"/>
</dbReference>
<evidence type="ECO:0000259" key="1">
    <source>
        <dbReference type="Pfam" id="PF01425"/>
    </source>
</evidence>
<accession>A0ABW8EUY7</accession>
<dbReference type="InterPro" id="IPR023631">
    <property type="entry name" value="Amidase_dom"/>
</dbReference>
<keyword evidence="3" id="KW-1185">Reference proteome</keyword>
<feature type="domain" description="Amidase" evidence="1">
    <location>
        <begin position="21"/>
        <end position="438"/>
    </location>
</feature>
<reference evidence="2 3" key="1">
    <citation type="submission" date="2024-10" db="EMBL/GenBank/DDBJ databases">
        <title>The Natural Products Discovery Center: Release of the First 8490 Sequenced Strains for Exploring Actinobacteria Biosynthetic Diversity.</title>
        <authorList>
            <person name="Kalkreuter E."/>
            <person name="Kautsar S.A."/>
            <person name="Yang D."/>
            <person name="Bader C.D."/>
            <person name="Teijaro C.N."/>
            <person name="Fluegel L."/>
            <person name="Davis C.M."/>
            <person name="Simpson J.R."/>
            <person name="Lauterbach L."/>
            <person name="Steele A.D."/>
            <person name="Gui C."/>
            <person name="Meng S."/>
            <person name="Li G."/>
            <person name="Viehrig K."/>
            <person name="Ye F."/>
            <person name="Su P."/>
            <person name="Kiefer A.F."/>
            <person name="Nichols A."/>
            <person name="Cepeda A.J."/>
            <person name="Yan W."/>
            <person name="Fan B."/>
            <person name="Jiang Y."/>
            <person name="Adhikari A."/>
            <person name="Zheng C.-J."/>
            <person name="Schuster L."/>
            <person name="Cowan T.M."/>
            <person name="Smanski M.J."/>
            <person name="Chevrette M.G."/>
            <person name="De Carvalho L.P.S."/>
            <person name="Shen B."/>
        </authorList>
    </citation>
    <scope>NUCLEOTIDE SEQUENCE [LARGE SCALE GENOMIC DNA]</scope>
    <source>
        <strain evidence="2 3">NPDC087045</strain>
    </source>
</reference>
<proteinExistence type="predicted"/>
<dbReference type="Proteomes" id="UP001617427">
    <property type="component" value="Unassembled WGS sequence"/>
</dbReference>
<dbReference type="InterPro" id="IPR036928">
    <property type="entry name" value="AS_sf"/>
</dbReference>
<dbReference type="EMBL" id="JBIUZV010000002">
    <property type="protein sequence ID" value="MFJ3045268.1"/>
    <property type="molecule type" value="Genomic_DNA"/>
</dbReference>
<dbReference type="Pfam" id="PF01425">
    <property type="entry name" value="Amidase"/>
    <property type="match status" value="1"/>
</dbReference>
<name>A0ABW8EUY7_9BURK</name>
<sequence length="451" mass="46265">MLPKLSQLAADLDAGRTTSVELTEQALAKIADANGEGARVFTSVYADQARAAAKASDTLRAAGLARSPIDGLPVSVKDLFDVAGETTLAGSVVLRGKPAAAANSVVVQNLINAGAIVIGKTNMTEFAYSGLGINPHYGTPKNAWQRDVDGGRIPGGSSSGAAISVTDGMAFAAIGSDTGGSVRIPSALNGLTGFKPTASRVSMKGVLPLSEYLDSIGPLAASVECCAIMDAVLSGEDYAAPIPHPLRGLRLLAPTNVVLDGMDDQVAAAYKAALSKLSAAGAVIVEQPVPALGELAAINAKGGFTAAEAYAWHRDLIAENKAGYDQRVVSRILRGKDMGAADLLDVIHARRRWIANTEAQLDGFDALVMPTVPVVAPKIADLQASDDAYYAANGLILRNPTLINFLDGCAISLPCQPPGNAPVGLSLAMPGGHDRRLLSIALAVETTLAAG</sequence>
<dbReference type="InterPro" id="IPR000120">
    <property type="entry name" value="Amidase"/>
</dbReference>
<dbReference type="PANTHER" id="PTHR11895">
    <property type="entry name" value="TRANSAMIDASE"/>
    <property type="match status" value="1"/>
</dbReference>